<dbReference type="EMBL" id="JAIXNE010000004">
    <property type="protein sequence ID" value="MCA6077135.1"/>
    <property type="molecule type" value="Genomic_DNA"/>
</dbReference>
<evidence type="ECO:0000256" key="3">
    <source>
        <dbReference type="ARBA" id="ARBA00023163"/>
    </source>
</evidence>
<evidence type="ECO:0000259" key="4">
    <source>
        <dbReference type="PROSITE" id="PS50043"/>
    </source>
</evidence>
<dbReference type="PRINTS" id="PR00038">
    <property type="entry name" value="HTHLUXR"/>
</dbReference>
<dbReference type="PROSITE" id="PS50043">
    <property type="entry name" value="HTH_LUXR_2"/>
    <property type="match status" value="1"/>
</dbReference>
<dbReference type="Gene3D" id="1.10.10.10">
    <property type="entry name" value="Winged helix-like DNA-binding domain superfamily/Winged helix DNA-binding domain"/>
    <property type="match status" value="1"/>
</dbReference>
<comment type="caution">
    <text evidence="5">The sequence shown here is derived from an EMBL/GenBank/DDBJ whole genome shotgun (WGS) entry which is preliminary data.</text>
</comment>
<feature type="domain" description="HTH luxR-type" evidence="4">
    <location>
        <begin position="191"/>
        <end position="256"/>
    </location>
</feature>
<evidence type="ECO:0000313" key="5">
    <source>
        <dbReference type="EMBL" id="MCA6074830.1"/>
    </source>
</evidence>
<evidence type="ECO:0000313" key="8">
    <source>
        <dbReference type="Proteomes" id="UP001139409"/>
    </source>
</evidence>
<keyword evidence="1" id="KW-0805">Transcription regulation</keyword>
<name>A0A9X1HPL0_9BACT</name>
<evidence type="ECO:0000256" key="1">
    <source>
        <dbReference type="ARBA" id="ARBA00023015"/>
    </source>
</evidence>
<dbReference type="PANTHER" id="PTHR44688:SF16">
    <property type="entry name" value="DNA-BINDING TRANSCRIPTIONAL ACTIVATOR DEVR_DOSR"/>
    <property type="match status" value="1"/>
</dbReference>
<dbReference type="GO" id="GO:0003677">
    <property type="term" value="F:DNA binding"/>
    <property type="evidence" value="ECO:0007669"/>
    <property type="project" value="UniProtKB-KW"/>
</dbReference>
<dbReference type="RefSeq" id="WP_225697941.1">
    <property type="nucleotide sequence ID" value="NZ_JAIXNE010000002.1"/>
</dbReference>
<dbReference type="SUPFAM" id="SSF46894">
    <property type="entry name" value="C-terminal effector domain of the bipartite response regulators"/>
    <property type="match status" value="1"/>
</dbReference>
<dbReference type="EMBL" id="JAIXNE010000003">
    <property type="protein sequence ID" value="MCA6076007.1"/>
    <property type="molecule type" value="Genomic_DNA"/>
</dbReference>
<dbReference type="EMBL" id="JAIXNE010000002">
    <property type="protein sequence ID" value="MCA6074830.1"/>
    <property type="molecule type" value="Genomic_DNA"/>
</dbReference>
<keyword evidence="3" id="KW-0804">Transcription</keyword>
<dbReference type="CDD" id="cd06170">
    <property type="entry name" value="LuxR_C_like"/>
    <property type="match status" value="1"/>
</dbReference>
<dbReference type="PROSITE" id="PS00622">
    <property type="entry name" value="HTH_LUXR_1"/>
    <property type="match status" value="1"/>
</dbReference>
<dbReference type="Pfam" id="PF00196">
    <property type="entry name" value="GerE"/>
    <property type="match status" value="1"/>
</dbReference>
<keyword evidence="2" id="KW-0238">DNA-binding</keyword>
<dbReference type="Gene3D" id="3.30.450.20">
    <property type="entry name" value="PAS domain"/>
    <property type="match status" value="1"/>
</dbReference>
<sequence length="259" mass="30184">MNNHNNFLDIFRAIGKQDYVVHDRNYIPEILENPIVGGLWSVGPWFCFIANIFTKKLELVTGNSQQVIGYSHHEILQNNERFVEAFIYPPDFPFITSIIGRAMMYINSVPDDEKESVYVVFQNRSNHKNGSVITTQNQNIPLVFDENRVPFVFANIITDISHLEISNLPQATLFNQKRNEHFHLDMKHMELRPSEDLFTSREKEILRHLIRGEDSKEISEALNISYETVRTHRKNILKKADVHSTVELISFLMKNNTNI</sequence>
<accession>A0A9X1HPL0</accession>
<keyword evidence="8" id="KW-1185">Reference proteome</keyword>
<evidence type="ECO:0000256" key="2">
    <source>
        <dbReference type="ARBA" id="ARBA00023125"/>
    </source>
</evidence>
<dbReference type="GO" id="GO:0006355">
    <property type="term" value="P:regulation of DNA-templated transcription"/>
    <property type="evidence" value="ECO:0007669"/>
    <property type="project" value="InterPro"/>
</dbReference>
<dbReference type="Proteomes" id="UP001139409">
    <property type="component" value="Unassembled WGS sequence"/>
</dbReference>
<dbReference type="InterPro" id="IPR016032">
    <property type="entry name" value="Sig_transdc_resp-reg_C-effctor"/>
</dbReference>
<evidence type="ECO:0000313" key="6">
    <source>
        <dbReference type="EMBL" id="MCA6076007.1"/>
    </source>
</evidence>
<dbReference type="InterPro" id="IPR036388">
    <property type="entry name" value="WH-like_DNA-bd_sf"/>
</dbReference>
<dbReference type="InterPro" id="IPR000792">
    <property type="entry name" value="Tscrpt_reg_LuxR_C"/>
</dbReference>
<proteinExistence type="predicted"/>
<protein>
    <submittedName>
        <fullName evidence="5">LuxR C-terminal-related transcriptional regulator</fullName>
    </submittedName>
</protein>
<organism evidence="5 8">
    <name type="scientific">Fulvivirga sedimenti</name>
    <dbReference type="NCBI Taxonomy" id="2879465"/>
    <lineage>
        <taxon>Bacteria</taxon>
        <taxon>Pseudomonadati</taxon>
        <taxon>Bacteroidota</taxon>
        <taxon>Cytophagia</taxon>
        <taxon>Cytophagales</taxon>
        <taxon>Fulvivirgaceae</taxon>
        <taxon>Fulvivirga</taxon>
    </lineage>
</organism>
<evidence type="ECO:0000313" key="7">
    <source>
        <dbReference type="EMBL" id="MCA6077135.1"/>
    </source>
</evidence>
<dbReference type="PANTHER" id="PTHR44688">
    <property type="entry name" value="DNA-BINDING TRANSCRIPTIONAL ACTIVATOR DEVR_DOSR"/>
    <property type="match status" value="1"/>
</dbReference>
<dbReference type="SMART" id="SM00421">
    <property type="entry name" value="HTH_LUXR"/>
    <property type="match status" value="1"/>
</dbReference>
<dbReference type="AlphaFoldDB" id="A0A9X1HPL0"/>
<gene>
    <name evidence="5" type="ORF">LDX50_08105</name>
    <name evidence="6" type="ORF">LDX50_14075</name>
    <name evidence="7" type="ORF">LDX50_19795</name>
</gene>
<reference evidence="5" key="1">
    <citation type="submission" date="2021-09" db="EMBL/GenBank/DDBJ databases">
        <title>Fulvivirga sp. isolated from coastal sediment.</title>
        <authorList>
            <person name="Yu H."/>
        </authorList>
    </citation>
    <scope>NUCLEOTIDE SEQUENCE</scope>
    <source>
        <strain evidence="5">1062</strain>
    </source>
</reference>